<dbReference type="InterPro" id="IPR000835">
    <property type="entry name" value="HTH_MarR-typ"/>
</dbReference>
<reference evidence="6 7" key="1">
    <citation type="submission" date="2016-02" db="EMBL/GenBank/DDBJ databases">
        <title>Genome sequence of Halalkalicoccus paucihalophilus DSM 24557.</title>
        <authorList>
            <person name="Poehlein A."/>
            <person name="Daniel R."/>
        </authorList>
    </citation>
    <scope>NUCLEOTIDE SEQUENCE [LARGE SCALE GENOMIC DNA]</scope>
    <source>
        <strain evidence="6 7">DSM 24557</strain>
    </source>
</reference>
<keyword evidence="3" id="KW-0804">Transcription</keyword>
<feature type="domain" description="HTH marR-type" evidence="5">
    <location>
        <begin position="15"/>
        <end position="54"/>
    </location>
</feature>
<dbReference type="Proteomes" id="UP000075321">
    <property type="component" value="Unassembled WGS sequence"/>
</dbReference>
<evidence type="ECO:0000313" key="7">
    <source>
        <dbReference type="Proteomes" id="UP000075321"/>
    </source>
</evidence>
<evidence type="ECO:0000256" key="1">
    <source>
        <dbReference type="ARBA" id="ARBA00023015"/>
    </source>
</evidence>
<dbReference type="InterPro" id="IPR036388">
    <property type="entry name" value="WH-like_DNA-bd_sf"/>
</dbReference>
<feature type="region of interest" description="Disordered" evidence="4">
    <location>
        <begin position="65"/>
        <end position="104"/>
    </location>
</feature>
<sequence>MAELASTAQHAYDYIKNNGQVPQSELWKALDVSSRSGSRIATTLAKQGLITREQTIYNNRPTYLLTPTTADHESDSGALPSTPDPDQEVDKSISSTPEVDRSARQDRALELITDQNGLYQSELWKALDVSSRTGTRIATALEEQGLIDREQTVYNGHTTYLLTPRRQTKDLDFSLLMAGDQFSPFVTTDQLDWQSDTFTQWLMALTRDMQAD</sequence>
<dbReference type="PATRIC" id="fig|1008153.3.peg.3173"/>
<keyword evidence="1" id="KW-0805">Transcription regulation</keyword>
<dbReference type="Pfam" id="PF01047">
    <property type="entry name" value="MarR"/>
    <property type="match status" value="2"/>
</dbReference>
<dbReference type="EMBL" id="LTAZ01000012">
    <property type="protein sequence ID" value="KYH24683.1"/>
    <property type="molecule type" value="Genomic_DNA"/>
</dbReference>
<evidence type="ECO:0000259" key="5">
    <source>
        <dbReference type="Pfam" id="PF01047"/>
    </source>
</evidence>
<feature type="domain" description="HTH marR-type" evidence="5">
    <location>
        <begin position="105"/>
        <end position="151"/>
    </location>
</feature>
<dbReference type="SUPFAM" id="SSF46785">
    <property type="entry name" value="Winged helix' DNA-binding domain"/>
    <property type="match status" value="2"/>
</dbReference>
<protein>
    <submittedName>
        <fullName evidence="6">Transcriptional repressor MprA</fullName>
    </submittedName>
</protein>
<dbReference type="GO" id="GO:0003677">
    <property type="term" value="F:DNA binding"/>
    <property type="evidence" value="ECO:0007669"/>
    <property type="project" value="UniProtKB-KW"/>
</dbReference>
<accession>A0A151AAP6</accession>
<organism evidence="6 7">
    <name type="scientific">Halalkalicoccus paucihalophilus</name>
    <dbReference type="NCBI Taxonomy" id="1008153"/>
    <lineage>
        <taxon>Archaea</taxon>
        <taxon>Methanobacteriati</taxon>
        <taxon>Methanobacteriota</taxon>
        <taxon>Stenosarchaea group</taxon>
        <taxon>Halobacteria</taxon>
        <taxon>Halobacteriales</taxon>
        <taxon>Halococcaceae</taxon>
        <taxon>Halalkalicoccus</taxon>
    </lineage>
</organism>
<dbReference type="AlphaFoldDB" id="A0A151AAP6"/>
<name>A0A151AAP6_9EURY</name>
<gene>
    <name evidence="6" type="ORF">HAPAU_30590</name>
</gene>
<proteinExistence type="predicted"/>
<evidence type="ECO:0000256" key="2">
    <source>
        <dbReference type="ARBA" id="ARBA00023125"/>
    </source>
</evidence>
<dbReference type="InterPro" id="IPR036390">
    <property type="entry name" value="WH_DNA-bd_sf"/>
</dbReference>
<keyword evidence="2" id="KW-0238">DNA-binding</keyword>
<comment type="caution">
    <text evidence="6">The sequence shown here is derived from an EMBL/GenBank/DDBJ whole genome shotgun (WGS) entry which is preliminary data.</text>
</comment>
<evidence type="ECO:0000313" key="6">
    <source>
        <dbReference type="EMBL" id="KYH24683.1"/>
    </source>
</evidence>
<evidence type="ECO:0000256" key="3">
    <source>
        <dbReference type="ARBA" id="ARBA00023163"/>
    </source>
</evidence>
<dbReference type="PANTHER" id="PTHR42756">
    <property type="entry name" value="TRANSCRIPTIONAL REGULATOR, MARR"/>
    <property type="match status" value="1"/>
</dbReference>
<dbReference type="GO" id="GO:0003700">
    <property type="term" value="F:DNA-binding transcription factor activity"/>
    <property type="evidence" value="ECO:0007669"/>
    <property type="project" value="InterPro"/>
</dbReference>
<keyword evidence="7" id="KW-1185">Reference proteome</keyword>
<dbReference type="Gene3D" id="1.10.10.10">
    <property type="entry name" value="Winged helix-like DNA-binding domain superfamily/Winged helix DNA-binding domain"/>
    <property type="match status" value="2"/>
</dbReference>
<dbReference type="PANTHER" id="PTHR42756:SF1">
    <property type="entry name" value="TRANSCRIPTIONAL REPRESSOR OF EMRAB OPERON"/>
    <property type="match status" value="1"/>
</dbReference>
<evidence type="ECO:0000256" key="4">
    <source>
        <dbReference type="SAM" id="MobiDB-lite"/>
    </source>
</evidence>